<evidence type="ECO:0000256" key="12">
    <source>
        <dbReference type="PROSITE-ProRule" id="PRU01263"/>
    </source>
</evidence>
<evidence type="ECO:0000256" key="5">
    <source>
        <dbReference type="ARBA" id="ARBA00022771"/>
    </source>
</evidence>
<evidence type="ECO:0000313" key="17">
    <source>
        <dbReference type="Proteomes" id="UP001153714"/>
    </source>
</evidence>
<keyword evidence="7" id="KW-0805">Transcription regulation</keyword>
<feature type="domain" description="C2H2-type" evidence="14">
    <location>
        <begin position="513"/>
        <end position="536"/>
    </location>
</feature>
<comment type="similarity">
    <text evidence="2">Belongs to the krueppel C2H2-type zinc-finger protein family.</text>
</comment>
<evidence type="ECO:0000259" key="14">
    <source>
        <dbReference type="PROSITE" id="PS50157"/>
    </source>
</evidence>
<dbReference type="InterPro" id="IPR050888">
    <property type="entry name" value="ZnF_C2H2-type_TF"/>
</dbReference>
<proteinExistence type="inferred from homology"/>
<dbReference type="Pfam" id="PF07776">
    <property type="entry name" value="zf-AD"/>
    <property type="match status" value="1"/>
</dbReference>
<dbReference type="PROSITE" id="PS50157">
    <property type="entry name" value="ZINC_FINGER_C2H2_2"/>
    <property type="match status" value="7"/>
</dbReference>
<dbReference type="InterPro" id="IPR036236">
    <property type="entry name" value="Znf_C2H2_sf"/>
</dbReference>
<keyword evidence="9" id="KW-0804">Transcription</keyword>
<comment type="subcellular location">
    <subcellularLocation>
        <location evidence="1">Nucleus</location>
    </subcellularLocation>
</comment>
<dbReference type="AlphaFoldDB" id="A0A9N9WIV0"/>
<dbReference type="SUPFAM" id="SSF57667">
    <property type="entry name" value="beta-beta-alpha zinc fingers"/>
    <property type="match status" value="4"/>
</dbReference>
<keyword evidence="6 12" id="KW-0862">Zinc</keyword>
<keyword evidence="4" id="KW-0677">Repeat</keyword>
<dbReference type="OrthoDB" id="9439903at2759"/>
<feature type="region of interest" description="Disordered" evidence="13">
    <location>
        <begin position="780"/>
        <end position="799"/>
    </location>
</feature>
<dbReference type="FunFam" id="3.30.160.60:FF:000110">
    <property type="entry name" value="Zinc finger protein-like"/>
    <property type="match status" value="1"/>
</dbReference>
<dbReference type="Gene3D" id="3.30.160.60">
    <property type="entry name" value="Classic Zinc Finger"/>
    <property type="match status" value="7"/>
</dbReference>
<feature type="domain" description="C2H2-type" evidence="14">
    <location>
        <begin position="540"/>
        <end position="568"/>
    </location>
</feature>
<dbReference type="EMBL" id="OU893338">
    <property type="protein sequence ID" value="CAG9794782.1"/>
    <property type="molecule type" value="Genomic_DNA"/>
</dbReference>
<name>A0A9N9WIV0_9NEOP</name>
<feature type="domain" description="C2H2-type" evidence="14">
    <location>
        <begin position="745"/>
        <end position="768"/>
    </location>
</feature>
<evidence type="ECO:0000313" key="16">
    <source>
        <dbReference type="EMBL" id="CAG9794782.1"/>
    </source>
</evidence>
<feature type="domain" description="ZAD" evidence="15">
    <location>
        <begin position="5"/>
        <end position="75"/>
    </location>
</feature>
<evidence type="ECO:0000256" key="2">
    <source>
        <dbReference type="ARBA" id="ARBA00006991"/>
    </source>
</evidence>
<keyword evidence="8" id="KW-0238">DNA-binding</keyword>
<dbReference type="Pfam" id="PF00096">
    <property type="entry name" value="zf-C2H2"/>
    <property type="match status" value="5"/>
</dbReference>
<evidence type="ECO:0000256" key="8">
    <source>
        <dbReference type="ARBA" id="ARBA00023125"/>
    </source>
</evidence>
<dbReference type="Pfam" id="PF12874">
    <property type="entry name" value="zf-met"/>
    <property type="match status" value="2"/>
</dbReference>
<evidence type="ECO:0000256" key="6">
    <source>
        <dbReference type="ARBA" id="ARBA00022833"/>
    </source>
</evidence>
<feature type="binding site" evidence="12">
    <location>
        <position position="51"/>
    </location>
    <ligand>
        <name>Zn(2+)</name>
        <dbReference type="ChEBI" id="CHEBI:29105"/>
    </ligand>
</feature>
<feature type="domain" description="C2H2-type" evidence="14">
    <location>
        <begin position="689"/>
        <end position="716"/>
    </location>
</feature>
<dbReference type="PROSITE" id="PS51915">
    <property type="entry name" value="ZAD"/>
    <property type="match status" value="1"/>
</dbReference>
<evidence type="ECO:0000259" key="15">
    <source>
        <dbReference type="PROSITE" id="PS51915"/>
    </source>
</evidence>
<keyword evidence="17" id="KW-1185">Reference proteome</keyword>
<protein>
    <submittedName>
        <fullName evidence="16">Uncharacterized protein</fullName>
    </submittedName>
</protein>
<evidence type="ECO:0000256" key="4">
    <source>
        <dbReference type="ARBA" id="ARBA00022737"/>
    </source>
</evidence>
<feature type="binding site" evidence="12">
    <location>
        <position position="48"/>
    </location>
    <ligand>
        <name>Zn(2+)</name>
        <dbReference type="ChEBI" id="CHEBI:29105"/>
    </ligand>
</feature>
<feature type="binding site" evidence="12">
    <location>
        <position position="10"/>
    </location>
    <ligand>
        <name>Zn(2+)</name>
        <dbReference type="ChEBI" id="CHEBI:29105"/>
    </ligand>
</feature>
<reference evidence="16" key="2">
    <citation type="submission" date="2022-10" db="EMBL/GenBank/DDBJ databases">
        <authorList>
            <consortium name="ENA_rothamsted_submissions"/>
            <consortium name="culmorum"/>
            <person name="King R."/>
        </authorList>
    </citation>
    <scope>NUCLEOTIDE SEQUENCE</scope>
</reference>
<gene>
    <name evidence="16" type="ORF">DIATSA_LOCUS12134</name>
</gene>
<dbReference type="SMART" id="SM00868">
    <property type="entry name" value="zf-AD"/>
    <property type="match status" value="1"/>
</dbReference>
<dbReference type="Proteomes" id="UP001153714">
    <property type="component" value="Chromosome 7"/>
</dbReference>
<evidence type="ECO:0000256" key="7">
    <source>
        <dbReference type="ARBA" id="ARBA00023015"/>
    </source>
</evidence>
<keyword evidence="5 11" id="KW-0863">Zinc-finger</keyword>
<feature type="binding site" evidence="12">
    <location>
        <position position="7"/>
    </location>
    <ligand>
        <name>Zn(2+)</name>
        <dbReference type="ChEBI" id="CHEBI:29105"/>
    </ligand>
</feature>
<evidence type="ECO:0000256" key="10">
    <source>
        <dbReference type="ARBA" id="ARBA00023242"/>
    </source>
</evidence>
<evidence type="ECO:0000256" key="9">
    <source>
        <dbReference type="ARBA" id="ARBA00023163"/>
    </source>
</evidence>
<dbReference type="SUPFAM" id="SSF57716">
    <property type="entry name" value="Glucocorticoid receptor-like (DNA-binding domain)"/>
    <property type="match status" value="1"/>
</dbReference>
<sequence>MRVMKACLICLTTDSKMYNMDKQQLRQQYNLLTGLQIKKGNGMPEYLCFQCISYVMKFVKFRDKCHRAYFVLQELLHKEKEVKMNRLNTVDCDLINITPSLSYLDINKAHYEEIKFQWFKDNRSVYLTKDIIPIVTYTTLSKDQNFEEINPNDNVKVLQSEEDIKEEHIAEVDFNVTLSDPCNDETNIVCKQTSSSFNADNTQISVDNDNYMDSDNEVTNQNVAHNNENNSNKSHDQEPDGDVLETEYATMHPISKNEAQAAVEILKLLSVGRFKCHMCNKPYNNENRLKIHMRMHNPHVSGTYCCELCNYYYKSSFLLKTHMTEKHMYKYLCKKCSEVSFDRTSAKQHYIWTHMHKRDKTKEEWKESRPKWLSNKGGARLKGICAIRSSRKPTKLPEDFLVYSPVSQEEQYSLVQERKNTRNYIEARYKCELCFRGYREEVTFKKHMRKHDPACSGNAQCDMCKLYFKDARKMYRHMNITHLYKYTCQMCSFVCYNKSQAHMHYKWHKNVTYSCPHCSKVFKKASTRLTHIRIKHPSSFICNLCGHSFVSDSGLYCHKQISHTAEEVKDSSQIALDTNSSLYCAECNMLFMNQTAYDTHLGSSKKHVLMNYSIKTSQREKSRGVRESVNCEKRAAGRPRRAGGTSEILNNGVATSTNCEICNKFLVNDVQARKHYESEHPGAEFLKRYMCDVCGHTTKQYANLMVHMRTHTNEKPYECPQCDRRFSMPSNRDRHLVVHTGEKRYQCQHCHRRFTQSSAVKLHIQTVHLKIPYAPWDKKNRKRRKELEGTSAPVSAVDSSIQPQQKIILDQDYLNAYINYNDE</sequence>
<keyword evidence="3 12" id="KW-0479">Metal-binding</keyword>
<dbReference type="GO" id="GO:0005634">
    <property type="term" value="C:nucleus"/>
    <property type="evidence" value="ECO:0007669"/>
    <property type="project" value="UniProtKB-SubCell"/>
</dbReference>
<organism evidence="16 17">
    <name type="scientific">Diatraea saccharalis</name>
    <name type="common">sugarcane borer</name>
    <dbReference type="NCBI Taxonomy" id="40085"/>
    <lineage>
        <taxon>Eukaryota</taxon>
        <taxon>Metazoa</taxon>
        <taxon>Ecdysozoa</taxon>
        <taxon>Arthropoda</taxon>
        <taxon>Hexapoda</taxon>
        <taxon>Insecta</taxon>
        <taxon>Pterygota</taxon>
        <taxon>Neoptera</taxon>
        <taxon>Endopterygota</taxon>
        <taxon>Lepidoptera</taxon>
        <taxon>Glossata</taxon>
        <taxon>Ditrysia</taxon>
        <taxon>Pyraloidea</taxon>
        <taxon>Crambidae</taxon>
        <taxon>Crambinae</taxon>
        <taxon>Diatraea</taxon>
    </lineage>
</organism>
<evidence type="ECO:0000256" key="11">
    <source>
        <dbReference type="PROSITE-ProRule" id="PRU00042"/>
    </source>
</evidence>
<evidence type="ECO:0000256" key="1">
    <source>
        <dbReference type="ARBA" id="ARBA00004123"/>
    </source>
</evidence>
<dbReference type="PROSITE" id="PS00028">
    <property type="entry name" value="ZINC_FINGER_C2H2_1"/>
    <property type="match status" value="7"/>
</dbReference>
<keyword evidence="10" id="KW-0539">Nucleus</keyword>
<feature type="domain" description="C2H2-type" evidence="14">
    <location>
        <begin position="429"/>
        <end position="451"/>
    </location>
</feature>
<evidence type="ECO:0000256" key="3">
    <source>
        <dbReference type="ARBA" id="ARBA00022723"/>
    </source>
</evidence>
<dbReference type="GO" id="GO:0008270">
    <property type="term" value="F:zinc ion binding"/>
    <property type="evidence" value="ECO:0007669"/>
    <property type="project" value="UniProtKB-UniRule"/>
</dbReference>
<reference evidence="16" key="1">
    <citation type="submission" date="2021-12" db="EMBL/GenBank/DDBJ databases">
        <authorList>
            <person name="King R."/>
        </authorList>
    </citation>
    <scope>NUCLEOTIDE SEQUENCE</scope>
</reference>
<evidence type="ECO:0000256" key="13">
    <source>
        <dbReference type="SAM" id="MobiDB-lite"/>
    </source>
</evidence>
<feature type="domain" description="C2H2-type" evidence="14">
    <location>
        <begin position="717"/>
        <end position="744"/>
    </location>
</feature>
<feature type="domain" description="C2H2-type" evidence="14">
    <location>
        <begin position="274"/>
        <end position="301"/>
    </location>
</feature>
<dbReference type="SMART" id="SM00355">
    <property type="entry name" value="ZnF_C2H2"/>
    <property type="match status" value="13"/>
</dbReference>
<dbReference type="PANTHER" id="PTHR24406">
    <property type="entry name" value="TRANSCRIPTIONAL REPRESSOR CTCFL-RELATED"/>
    <property type="match status" value="1"/>
</dbReference>
<dbReference type="FunFam" id="3.30.160.60:FF:001370">
    <property type="entry name" value="Zinc finger protein"/>
    <property type="match status" value="1"/>
</dbReference>
<dbReference type="FunFam" id="3.30.160.60:FF:000646">
    <property type="entry name" value="Myeloid zinc finger 1"/>
    <property type="match status" value="1"/>
</dbReference>
<dbReference type="GO" id="GO:0003690">
    <property type="term" value="F:double-stranded DNA binding"/>
    <property type="evidence" value="ECO:0007669"/>
    <property type="project" value="UniProtKB-ARBA"/>
</dbReference>
<accession>A0A9N9WIV0</accession>
<dbReference type="InterPro" id="IPR012934">
    <property type="entry name" value="Znf_AD"/>
</dbReference>
<dbReference type="InterPro" id="IPR013087">
    <property type="entry name" value="Znf_C2H2_type"/>
</dbReference>